<sequence>FSISIPIRLYQRSMQSKWCKTTVATVLKVLGPVQADRRTGGQTGTWKSLYGYTWRVPLLRVSFGTSFEDTGMFVDDQHARWLARFGMTYACAKTPTEANASQFSMAKHFA</sequence>
<name>L7IQ92_PYRO1</name>
<gene>
    <name evidence="1" type="ORF">OOW_P131scaffold01698g3</name>
</gene>
<proteinExistence type="predicted"/>
<dbReference type="AlphaFoldDB" id="L7IQ92"/>
<organism>
    <name type="scientific">Pyricularia oryzae (strain P131)</name>
    <name type="common">Rice blast fungus</name>
    <name type="synonym">Magnaporthe oryzae</name>
    <dbReference type="NCBI Taxonomy" id="1143193"/>
    <lineage>
        <taxon>Eukaryota</taxon>
        <taxon>Fungi</taxon>
        <taxon>Dikarya</taxon>
        <taxon>Ascomycota</taxon>
        <taxon>Pezizomycotina</taxon>
        <taxon>Sordariomycetes</taxon>
        <taxon>Sordariomycetidae</taxon>
        <taxon>Magnaporthales</taxon>
        <taxon>Pyriculariaceae</taxon>
        <taxon>Pyricularia</taxon>
    </lineage>
</organism>
<dbReference type="EMBL" id="JH794297">
    <property type="protein sequence ID" value="ELQ58068.1"/>
    <property type="molecule type" value="Genomic_DNA"/>
</dbReference>
<protein>
    <submittedName>
        <fullName evidence="1">Uncharacterized protein</fullName>
    </submittedName>
</protein>
<accession>L7IQ92</accession>
<reference evidence="1" key="1">
    <citation type="journal article" date="2012" name="PLoS Genet.">
        <title>Comparative analysis of the genomes of two field isolates of the rice blast fungus Magnaporthe oryzae.</title>
        <authorList>
            <person name="Xue M."/>
            <person name="Yang J."/>
            <person name="Li Z."/>
            <person name="Hu S."/>
            <person name="Yao N."/>
            <person name="Dean R.A."/>
            <person name="Zhao W."/>
            <person name="Shen M."/>
            <person name="Zhang H."/>
            <person name="Li C."/>
            <person name="Liu L."/>
            <person name="Cao L."/>
            <person name="Xu X."/>
            <person name="Xing Y."/>
            <person name="Hsiang T."/>
            <person name="Zhang Z."/>
            <person name="Xu J.R."/>
            <person name="Peng Y.L."/>
        </authorList>
    </citation>
    <scope>NUCLEOTIDE SEQUENCE [LARGE SCALE GENOMIC DNA]</scope>
    <source>
        <strain evidence="1">P131</strain>
    </source>
</reference>
<feature type="non-terminal residue" evidence="1">
    <location>
        <position position="1"/>
    </location>
</feature>
<evidence type="ECO:0000313" key="1">
    <source>
        <dbReference type="EMBL" id="ELQ58068.1"/>
    </source>
</evidence>